<evidence type="ECO:0000313" key="1">
    <source>
        <dbReference type="EMBL" id="AQX52525.1"/>
    </source>
</evidence>
<gene>
    <name evidence="1" type="ORF">AYC66_18385</name>
    <name evidence="2" type="ORF">BAY09_07015</name>
</gene>
<evidence type="ECO:0000313" key="3">
    <source>
        <dbReference type="Proteomes" id="UP000189738"/>
    </source>
</evidence>
<accession>A0A494J2H5</accession>
<dbReference type="EMBL" id="CP014339">
    <property type="protein sequence ID" value="AQX52525.1"/>
    <property type="molecule type" value="Genomic_DNA"/>
</dbReference>
<protein>
    <submittedName>
        <fullName evidence="2">Uncharacterized protein</fullName>
    </submittedName>
</protein>
<dbReference type="AlphaFoldDB" id="A0A494J2H5"/>
<reference evidence="2" key="2">
    <citation type="submission" date="2016-06" db="EMBL/GenBank/DDBJ databases">
        <authorList>
            <person name="Nicholson A.C."/>
        </authorList>
    </citation>
    <scope>NUCLEOTIDE SEQUENCE [LARGE SCALE GENOMIC DNA]</scope>
    <source>
        <strain evidence="2">E6809</strain>
    </source>
</reference>
<dbReference type="EMBL" id="MAHS01000013">
    <property type="protein sequence ID" value="OPB47396.1"/>
    <property type="molecule type" value="Genomic_DNA"/>
</dbReference>
<sequence>MNLVDCYVTEVIRLNHNTALDKWVVEVKYDCYGRIDTIMLLFNTEEEAKSVKIGYKFLA</sequence>
<name>A0A494J2H5_9FLAO</name>
<organism evidence="2">
    <name type="scientific">Elizabethkingia anophelis</name>
    <dbReference type="NCBI Taxonomy" id="1117645"/>
    <lineage>
        <taxon>Bacteria</taxon>
        <taxon>Pseudomonadati</taxon>
        <taxon>Bacteroidota</taxon>
        <taxon>Flavobacteriia</taxon>
        <taxon>Flavobacteriales</taxon>
        <taxon>Weeksellaceae</taxon>
        <taxon>Elizabethkingia</taxon>
    </lineage>
</organism>
<dbReference type="RefSeq" id="WP_078691284.1">
    <property type="nucleotide sequence ID" value="NZ_CP014339.1"/>
</dbReference>
<reference evidence="1 3" key="1">
    <citation type="submission" date="2016-02" db="EMBL/GenBank/DDBJ databases">
        <authorList>
            <person name="Nicholson A.C."/>
            <person name="Humrighouse B.W."/>
            <person name="Loparev V."/>
            <person name="Emery B."/>
            <person name="Graziano J."/>
            <person name="McQuiston J.R."/>
        </authorList>
    </citation>
    <scope>NUCLEOTIDE SEQUENCE [LARGE SCALE GENOMIC DNA]</scope>
    <source>
        <strain evidence="1 3">E6809</strain>
    </source>
</reference>
<evidence type="ECO:0000313" key="2">
    <source>
        <dbReference type="EMBL" id="OPB47396.1"/>
    </source>
</evidence>
<dbReference type="Proteomes" id="UP000189738">
    <property type="component" value="Chromosome"/>
</dbReference>
<proteinExistence type="predicted"/>